<dbReference type="EMBL" id="JANWTC010000001">
    <property type="protein sequence ID" value="MCS5478502.1"/>
    <property type="molecule type" value="Genomic_DNA"/>
</dbReference>
<dbReference type="NCBIfam" id="TIGR02611">
    <property type="entry name" value="TIGR02611 family protein"/>
    <property type="match status" value="1"/>
</dbReference>
<proteinExistence type="predicted"/>
<keyword evidence="1" id="KW-1133">Transmembrane helix</keyword>
<dbReference type="RefSeq" id="WP_259426502.1">
    <property type="nucleotide sequence ID" value="NZ_JANWTC010000001.1"/>
</dbReference>
<evidence type="ECO:0000256" key="1">
    <source>
        <dbReference type="SAM" id="Phobius"/>
    </source>
</evidence>
<keyword evidence="1" id="KW-0812">Transmembrane</keyword>
<name>A0ABT2FTF1_9CORY</name>
<protein>
    <submittedName>
        <fullName evidence="2">TIGR02611 family protein</fullName>
    </submittedName>
</protein>
<dbReference type="InterPro" id="IPR019099">
    <property type="entry name" value="Uncharacterised_PGPGW_TM"/>
</dbReference>
<dbReference type="InterPro" id="IPR013434">
    <property type="entry name" value="CHP02611"/>
</dbReference>
<dbReference type="Pfam" id="PF09656">
    <property type="entry name" value="PGPGW"/>
    <property type="match status" value="1"/>
</dbReference>
<comment type="caution">
    <text evidence="2">The sequence shown here is derived from an EMBL/GenBank/DDBJ whole genome shotgun (WGS) entry which is preliminary data.</text>
</comment>
<feature type="transmembrane region" description="Helical" evidence="1">
    <location>
        <begin position="98"/>
        <end position="123"/>
    </location>
</feature>
<feature type="transmembrane region" description="Helical" evidence="1">
    <location>
        <begin position="29"/>
        <end position="50"/>
    </location>
</feature>
<keyword evidence="1" id="KW-0472">Membrane</keyword>
<accession>A0ABT2FTF1</accession>
<keyword evidence="3" id="KW-1185">Reference proteome</keyword>
<evidence type="ECO:0000313" key="3">
    <source>
        <dbReference type="Proteomes" id="UP001205965"/>
    </source>
</evidence>
<gene>
    <name evidence="2" type="ORF">NYP18_02420</name>
</gene>
<dbReference type="Proteomes" id="UP001205965">
    <property type="component" value="Unassembled WGS sequence"/>
</dbReference>
<evidence type="ECO:0000313" key="2">
    <source>
        <dbReference type="EMBL" id="MCS5478502.1"/>
    </source>
</evidence>
<sequence length="142" mass="16506">MASMRQMVSYRVDRLAHTHTKAKDGRYGYLVRPLTLILGWSVLIIGLITIPLPGQGWLTTFIGVGILSLEQEWARRLLGYGVRLYDRFHFWFNRQPQLFRILATTALIVLIWVVFFGVTWGAWRMGNLDFLTPYAHRIGLVR</sequence>
<reference evidence="2 3" key="1">
    <citation type="submission" date="2022-08" db="EMBL/GenBank/DDBJ databases">
        <title>YIM 101645 draft genome.</title>
        <authorList>
            <person name="Chen X."/>
        </authorList>
    </citation>
    <scope>NUCLEOTIDE SEQUENCE [LARGE SCALE GENOMIC DNA]</scope>
    <source>
        <strain evidence="2 3">YIM 101645</strain>
    </source>
</reference>
<organism evidence="2 3">
    <name type="scientific">Corynebacterium lemuris</name>
    <dbReference type="NCBI Taxonomy" id="1859292"/>
    <lineage>
        <taxon>Bacteria</taxon>
        <taxon>Bacillati</taxon>
        <taxon>Actinomycetota</taxon>
        <taxon>Actinomycetes</taxon>
        <taxon>Mycobacteriales</taxon>
        <taxon>Corynebacteriaceae</taxon>
        <taxon>Corynebacterium</taxon>
    </lineage>
</organism>